<evidence type="ECO:0000256" key="8">
    <source>
        <dbReference type="ARBA" id="ARBA00062701"/>
    </source>
</evidence>
<feature type="compositionally biased region" description="Low complexity" evidence="12">
    <location>
        <begin position="545"/>
        <end position="561"/>
    </location>
</feature>
<dbReference type="Pfam" id="PF00010">
    <property type="entry name" value="HLH"/>
    <property type="match status" value="1"/>
</dbReference>
<accession>A0AAE1L8B7</accession>
<feature type="region of interest" description="Disordered" evidence="12">
    <location>
        <begin position="297"/>
        <end position="422"/>
    </location>
</feature>
<feature type="compositionally biased region" description="Pro residues" evidence="12">
    <location>
        <begin position="129"/>
        <end position="155"/>
    </location>
</feature>
<keyword evidence="11" id="KW-0175">Coiled coil</keyword>
<feature type="region of interest" description="Disordered" evidence="12">
    <location>
        <begin position="1"/>
        <end position="201"/>
    </location>
</feature>
<dbReference type="Proteomes" id="UP001219518">
    <property type="component" value="Unassembled WGS sequence"/>
</dbReference>
<feature type="compositionally biased region" description="Low complexity" evidence="12">
    <location>
        <begin position="350"/>
        <end position="372"/>
    </location>
</feature>
<feature type="compositionally biased region" description="Low complexity" evidence="12">
    <location>
        <begin position="482"/>
        <end position="509"/>
    </location>
</feature>
<evidence type="ECO:0000256" key="7">
    <source>
        <dbReference type="ARBA" id="ARBA00057176"/>
    </source>
</evidence>
<evidence type="ECO:0000256" key="4">
    <source>
        <dbReference type="ARBA" id="ARBA00023125"/>
    </source>
</evidence>
<feature type="compositionally biased region" description="Pro residues" evidence="12">
    <location>
        <begin position="100"/>
        <end position="120"/>
    </location>
</feature>
<feature type="compositionally biased region" description="Acidic residues" evidence="12">
    <location>
        <begin position="330"/>
        <end position="342"/>
    </location>
</feature>
<comment type="function">
    <text evidence="7">Binds DNA as a heterodimer with MAX and represses transcription. Binds to the canonical E box sequence 5'-CACGTG-3' and, with higher affinity, to 5'-CACGCG-3'.</text>
</comment>
<sequence length="828" mass="84673">MVMEKEKGQSVRRCWLAPSLPRDSETPPSHEEFPSTLCSPESLPLVNGRLTAAPSPEEAPLPLSPTPSPVLYHRPPSPQPHLPHLPPQPSPAPQLQLQPTAPPAPPPPQPSVVRPTPTPAAVPTAVPQGSPPPPPPAPAPAPTPGSAPVAAPGPAPVVATGPASVETPDSPTNGSQDDDLLGQESRRRTGSGTREVHNKLEKNRRAHLKECFEVLKRQLPTCQEEKKCSNLSILHAAIRYIQSLRRKERDYEHEMERLAREKISAQQRLASLRKDLAQWDHLDINALYPDCADGAGSAAGANGDLSSRVRLPSPTSTSTASAELEGGMIIDEDDDVDDDDDTMSFHSGRQRSASDSSSAMQQPAPAHSSPGAPGAGPPALRDLHGYRGESPQAPLQASAPAPARARSPVSPRPRTASPVASLRPVAAPGSAAGVLVNGHYADAGVYKMAGLEGRGVSAPSSGFVPAKLVHNYSIKVASPASGAAHGSAHVSSSSSPPASSRGVGAAARVPSSPVGTLTTHQPPAPPAPRSRASPPQPHRTSPVESAPASTPGGSPSPSPGAVLQPLALTSHHIQLPVPAQVVNNGRWLGVSPAILQLTAPPAQRLLVDPAAPRAALAHAQHATISNGRGGPGATPLVTHQRLRELAGGAVAAVAAPASAPPSPHSIGTSAMSAVSTATAAITMPTVHALHANKVLVGEGFHKAGSVTAEGIRPAADVGVLTKGLQLPNEANGHLLTTAVHPGPGSASLSGHVAHVVSTHPSLSPLVTPVAVMSQGSPVTHILAAKNMGKMAPLIKTMPIVSPQYLGAVVKPAMVVVSSASTLPPNSGV</sequence>
<name>A0AAE1L8B7_9NEOP</name>
<keyword evidence="15" id="KW-1185">Reference proteome</keyword>
<keyword evidence="4" id="KW-0238">DNA-binding</keyword>
<feature type="compositionally biased region" description="Pro residues" evidence="12">
    <location>
        <begin position="75"/>
        <end position="92"/>
    </location>
</feature>
<evidence type="ECO:0000313" key="15">
    <source>
        <dbReference type="Proteomes" id="UP001219518"/>
    </source>
</evidence>
<dbReference type="GO" id="GO:0005634">
    <property type="term" value="C:nucleus"/>
    <property type="evidence" value="ECO:0007669"/>
    <property type="project" value="UniProtKB-SubCell"/>
</dbReference>
<feature type="compositionally biased region" description="Low complexity" evidence="12">
    <location>
        <begin position="156"/>
        <end position="165"/>
    </location>
</feature>
<dbReference type="GO" id="GO:0000978">
    <property type="term" value="F:RNA polymerase II cis-regulatory region sequence-specific DNA binding"/>
    <property type="evidence" value="ECO:0007669"/>
    <property type="project" value="TreeGrafter"/>
</dbReference>
<dbReference type="GO" id="GO:0046983">
    <property type="term" value="F:protein dimerization activity"/>
    <property type="evidence" value="ECO:0007669"/>
    <property type="project" value="InterPro"/>
</dbReference>
<evidence type="ECO:0000256" key="2">
    <source>
        <dbReference type="ARBA" id="ARBA00022491"/>
    </source>
</evidence>
<feature type="compositionally biased region" description="Low complexity" evidence="12">
    <location>
        <begin position="390"/>
        <end position="418"/>
    </location>
</feature>
<comment type="subunit">
    <text evidence="8">Efficient DNA binding requires dimerization with another bHLH protein. Binds DNA as a homodimer or a heterodimer with MAX.</text>
</comment>
<evidence type="ECO:0000259" key="13">
    <source>
        <dbReference type="PROSITE" id="PS50888"/>
    </source>
</evidence>
<dbReference type="FunFam" id="4.10.280.10:FF:000034">
    <property type="entry name" value="MAX network transcriptional repressor"/>
    <property type="match status" value="1"/>
</dbReference>
<evidence type="ECO:0000256" key="9">
    <source>
        <dbReference type="ARBA" id="ARBA00070444"/>
    </source>
</evidence>
<evidence type="ECO:0000256" key="5">
    <source>
        <dbReference type="ARBA" id="ARBA00023163"/>
    </source>
</evidence>
<dbReference type="PANTHER" id="PTHR11969">
    <property type="entry name" value="MAX DIMERIZATION, MAD"/>
    <property type="match status" value="1"/>
</dbReference>
<comment type="subcellular location">
    <subcellularLocation>
        <location evidence="1">Nucleus</location>
    </subcellularLocation>
</comment>
<dbReference type="SUPFAM" id="SSF47459">
    <property type="entry name" value="HLH, helix-loop-helix DNA-binding domain"/>
    <property type="match status" value="1"/>
</dbReference>
<evidence type="ECO:0000256" key="12">
    <source>
        <dbReference type="SAM" id="MobiDB-lite"/>
    </source>
</evidence>
<dbReference type="EMBL" id="JAHWGI010000069">
    <property type="protein sequence ID" value="KAK3908677.1"/>
    <property type="molecule type" value="Genomic_DNA"/>
</dbReference>
<feature type="compositionally biased region" description="Basic and acidic residues" evidence="12">
    <location>
        <begin position="22"/>
        <end position="33"/>
    </location>
</feature>
<evidence type="ECO:0000256" key="10">
    <source>
        <dbReference type="ARBA" id="ARBA00083368"/>
    </source>
</evidence>
<feature type="domain" description="BHLH" evidence="13">
    <location>
        <begin position="192"/>
        <end position="244"/>
    </location>
</feature>
<reference evidence="14" key="1">
    <citation type="submission" date="2021-07" db="EMBL/GenBank/DDBJ databases">
        <authorList>
            <person name="Catto M.A."/>
            <person name="Jacobson A."/>
            <person name="Kennedy G."/>
            <person name="Labadie P."/>
            <person name="Hunt B.G."/>
            <person name="Srinivasan R."/>
        </authorList>
    </citation>
    <scope>NUCLEOTIDE SEQUENCE</scope>
    <source>
        <strain evidence="14">PL_HMW_Pooled</strain>
        <tissue evidence="14">Head</tissue>
    </source>
</reference>
<feature type="coiled-coil region" evidence="11">
    <location>
        <begin position="241"/>
        <end position="275"/>
    </location>
</feature>
<keyword evidence="2" id="KW-0678">Repressor</keyword>
<evidence type="ECO:0000256" key="3">
    <source>
        <dbReference type="ARBA" id="ARBA00023015"/>
    </source>
</evidence>
<dbReference type="SMART" id="SM00353">
    <property type="entry name" value="HLH"/>
    <property type="match status" value="1"/>
</dbReference>
<comment type="caution">
    <text evidence="14">The sequence shown here is derived from an EMBL/GenBank/DDBJ whole genome shotgun (WGS) entry which is preliminary data.</text>
</comment>
<keyword evidence="3" id="KW-0805">Transcription regulation</keyword>
<evidence type="ECO:0000256" key="1">
    <source>
        <dbReference type="ARBA" id="ARBA00004123"/>
    </source>
</evidence>
<feature type="compositionally biased region" description="Low complexity" evidence="12">
    <location>
        <begin position="297"/>
        <end position="322"/>
    </location>
</feature>
<dbReference type="InterPro" id="IPR036638">
    <property type="entry name" value="HLH_DNA-bd_sf"/>
</dbReference>
<feature type="region of interest" description="Disordered" evidence="12">
    <location>
        <begin position="482"/>
        <end position="563"/>
    </location>
</feature>
<evidence type="ECO:0000256" key="6">
    <source>
        <dbReference type="ARBA" id="ARBA00023242"/>
    </source>
</evidence>
<keyword evidence="6" id="KW-0539">Nucleus</keyword>
<dbReference type="GO" id="GO:0000981">
    <property type="term" value="F:DNA-binding transcription factor activity, RNA polymerase II-specific"/>
    <property type="evidence" value="ECO:0007669"/>
    <property type="project" value="TreeGrafter"/>
</dbReference>
<proteinExistence type="predicted"/>
<feature type="compositionally biased region" description="Pro residues" evidence="12">
    <location>
        <begin position="57"/>
        <end position="68"/>
    </location>
</feature>
<dbReference type="AlphaFoldDB" id="A0AAE1L8B7"/>
<dbReference type="PROSITE" id="PS50888">
    <property type="entry name" value="BHLH"/>
    <property type="match status" value="1"/>
</dbReference>
<reference evidence="14" key="2">
    <citation type="journal article" date="2023" name="BMC Genomics">
        <title>Pest status, molecular evolution, and epigenetic factors derived from the genome assembly of Frankliniella fusca, a thysanopteran phytovirus vector.</title>
        <authorList>
            <person name="Catto M.A."/>
            <person name="Labadie P.E."/>
            <person name="Jacobson A.L."/>
            <person name="Kennedy G.G."/>
            <person name="Srinivasan R."/>
            <person name="Hunt B.G."/>
        </authorList>
    </citation>
    <scope>NUCLEOTIDE SEQUENCE</scope>
    <source>
        <strain evidence="14">PL_HMW_Pooled</strain>
    </source>
</reference>
<dbReference type="InterPro" id="IPR011598">
    <property type="entry name" value="bHLH_dom"/>
</dbReference>
<dbReference type="PANTHER" id="PTHR11969:SF99">
    <property type="entry name" value="MAX-BINDING PROTEIN MNT"/>
    <property type="match status" value="1"/>
</dbReference>
<dbReference type="CDD" id="cd11402">
    <property type="entry name" value="bHLHzip_Mnt"/>
    <property type="match status" value="1"/>
</dbReference>
<organism evidence="14 15">
    <name type="scientific">Frankliniella fusca</name>
    <dbReference type="NCBI Taxonomy" id="407009"/>
    <lineage>
        <taxon>Eukaryota</taxon>
        <taxon>Metazoa</taxon>
        <taxon>Ecdysozoa</taxon>
        <taxon>Arthropoda</taxon>
        <taxon>Hexapoda</taxon>
        <taxon>Insecta</taxon>
        <taxon>Pterygota</taxon>
        <taxon>Neoptera</taxon>
        <taxon>Paraneoptera</taxon>
        <taxon>Thysanoptera</taxon>
        <taxon>Terebrantia</taxon>
        <taxon>Thripoidea</taxon>
        <taxon>Thripidae</taxon>
        <taxon>Frankliniella</taxon>
    </lineage>
</organism>
<evidence type="ECO:0000313" key="14">
    <source>
        <dbReference type="EMBL" id="KAK3908677.1"/>
    </source>
</evidence>
<dbReference type="PRINTS" id="PR01217">
    <property type="entry name" value="PRICHEXTENSN"/>
</dbReference>
<protein>
    <recommendedName>
        <fullName evidence="9">Max-binding protein MNT</fullName>
    </recommendedName>
    <alternativeName>
        <fullName evidence="10">Myc antagonist MNT</fullName>
    </alternativeName>
</protein>
<evidence type="ECO:0000256" key="11">
    <source>
        <dbReference type="SAM" id="Coils"/>
    </source>
</evidence>
<dbReference type="Gene3D" id="4.10.280.10">
    <property type="entry name" value="Helix-loop-helix DNA-binding domain"/>
    <property type="match status" value="1"/>
</dbReference>
<gene>
    <name evidence="14" type="ORF">KUF71_019026</name>
</gene>
<keyword evidence="5" id="KW-0804">Transcription</keyword>